<dbReference type="PROSITE" id="PS50995">
    <property type="entry name" value="HTH_MARR_2"/>
    <property type="match status" value="1"/>
</dbReference>
<sequence>MNEYEIINTFLVDIWGRINKIEERSLTTALGEDISVTEIHIIEKIGDDEPKRMSQVSRALGVTMATLTVACDKLEYKELVSRQRDNKDKRVVNVSLTPRGRAVYECHKKFHERMVSAALADFTPEETEILARSLLKLQKFLLSEA</sequence>
<dbReference type="InterPro" id="IPR036388">
    <property type="entry name" value="WH-like_DNA-bd_sf"/>
</dbReference>
<reference evidence="5" key="2">
    <citation type="submission" date="2021-04" db="EMBL/GenBank/DDBJ databases">
        <authorList>
            <person name="Gilroy R."/>
        </authorList>
    </citation>
    <scope>NUCLEOTIDE SEQUENCE</scope>
    <source>
        <strain evidence="5">CHK193-4272</strain>
    </source>
</reference>
<dbReference type="InterPro" id="IPR000835">
    <property type="entry name" value="HTH_MarR-typ"/>
</dbReference>
<keyword evidence="3" id="KW-0804">Transcription</keyword>
<dbReference type="PRINTS" id="PR00598">
    <property type="entry name" value="HTHMARR"/>
</dbReference>
<evidence type="ECO:0000256" key="1">
    <source>
        <dbReference type="ARBA" id="ARBA00023015"/>
    </source>
</evidence>
<accession>A0A9D1PI82</accession>
<keyword evidence="2" id="KW-0238">DNA-binding</keyword>
<gene>
    <name evidence="5" type="ORF">H9746_07460</name>
</gene>
<evidence type="ECO:0000259" key="4">
    <source>
        <dbReference type="PROSITE" id="PS50995"/>
    </source>
</evidence>
<dbReference type="PANTHER" id="PTHR42756:SF1">
    <property type="entry name" value="TRANSCRIPTIONAL REPRESSOR OF EMRAB OPERON"/>
    <property type="match status" value="1"/>
</dbReference>
<dbReference type="EMBL" id="DXIE01000043">
    <property type="protein sequence ID" value="HIV62661.1"/>
    <property type="molecule type" value="Genomic_DNA"/>
</dbReference>
<reference evidence="5" key="1">
    <citation type="journal article" date="2021" name="PeerJ">
        <title>Extensive microbial diversity within the chicken gut microbiome revealed by metagenomics and culture.</title>
        <authorList>
            <person name="Gilroy R."/>
            <person name="Ravi A."/>
            <person name="Getino M."/>
            <person name="Pursley I."/>
            <person name="Horton D.L."/>
            <person name="Alikhan N.F."/>
            <person name="Baker D."/>
            <person name="Gharbi K."/>
            <person name="Hall N."/>
            <person name="Watson M."/>
            <person name="Adriaenssens E.M."/>
            <person name="Foster-Nyarko E."/>
            <person name="Jarju S."/>
            <person name="Secka A."/>
            <person name="Antonio M."/>
            <person name="Oren A."/>
            <person name="Chaudhuri R.R."/>
            <person name="La Ragione R."/>
            <person name="Hildebrand F."/>
            <person name="Pallen M.J."/>
        </authorList>
    </citation>
    <scope>NUCLEOTIDE SEQUENCE</scope>
    <source>
        <strain evidence="5">CHK193-4272</strain>
    </source>
</reference>
<dbReference type="AlphaFoldDB" id="A0A9D1PI82"/>
<dbReference type="Proteomes" id="UP000886808">
    <property type="component" value="Unassembled WGS sequence"/>
</dbReference>
<evidence type="ECO:0000313" key="6">
    <source>
        <dbReference type="Proteomes" id="UP000886808"/>
    </source>
</evidence>
<organism evidence="5 6">
    <name type="scientific">Candidatus Butyricicoccus avistercoris</name>
    <dbReference type="NCBI Taxonomy" id="2838518"/>
    <lineage>
        <taxon>Bacteria</taxon>
        <taxon>Bacillati</taxon>
        <taxon>Bacillota</taxon>
        <taxon>Clostridia</taxon>
        <taxon>Eubacteriales</taxon>
        <taxon>Butyricicoccaceae</taxon>
        <taxon>Butyricicoccus</taxon>
    </lineage>
</organism>
<dbReference type="PANTHER" id="PTHR42756">
    <property type="entry name" value="TRANSCRIPTIONAL REGULATOR, MARR"/>
    <property type="match status" value="1"/>
</dbReference>
<protein>
    <submittedName>
        <fullName evidence="5">MarR family transcriptional regulator</fullName>
    </submittedName>
</protein>
<feature type="domain" description="HTH marR-type" evidence="4">
    <location>
        <begin position="1"/>
        <end position="139"/>
    </location>
</feature>
<comment type="caution">
    <text evidence="5">The sequence shown here is derived from an EMBL/GenBank/DDBJ whole genome shotgun (WGS) entry which is preliminary data.</text>
</comment>
<dbReference type="GO" id="GO:0003700">
    <property type="term" value="F:DNA-binding transcription factor activity"/>
    <property type="evidence" value="ECO:0007669"/>
    <property type="project" value="InterPro"/>
</dbReference>
<evidence type="ECO:0000256" key="3">
    <source>
        <dbReference type="ARBA" id="ARBA00023163"/>
    </source>
</evidence>
<dbReference type="InterPro" id="IPR036390">
    <property type="entry name" value="WH_DNA-bd_sf"/>
</dbReference>
<dbReference type="SMART" id="SM00347">
    <property type="entry name" value="HTH_MARR"/>
    <property type="match status" value="1"/>
</dbReference>
<evidence type="ECO:0000313" key="5">
    <source>
        <dbReference type="EMBL" id="HIV62661.1"/>
    </source>
</evidence>
<dbReference type="GO" id="GO:0003677">
    <property type="term" value="F:DNA binding"/>
    <property type="evidence" value="ECO:0007669"/>
    <property type="project" value="UniProtKB-KW"/>
</dbReference>
<dbReference type="Pfam" id="PF01047">
    <property type="entry name" value="MarR"/>
    <property type="match status" value="1"/>
</dbReference>
<proteinExistence type="predicted"/>
<evidence type="ECO:0000256" key="2">
    <source>
        <dbReference type="ARBA" id="ARBA00023125"/>
    </source>
</evidence>
<dbReference type="SUPFAM" id="SSF46785">
    <property type="entry name" value="Winged helix' DNA-binding domain"/>
    <property type="match status" value="1"/>
</dbReference>
<name>A0A9D1PI82_9FIRM</name>
<dbReference type="Gene3D" id="1.10.10.10">
    <property type="entry name" value="Winged helix-like DNA-binding domain superfamily/Winged helix DNA-binding domain"/>
    <property type="match status" value="1"/>
</dbReference>
<keyword evidence="1" id="KW-0805">Transcription regulation</keyword>